<proteinExistence type="predicted"/>
<dbReference type="EMBL" id="JAPDRQ010000089">
    <property type="protein sequence ID" value="KAJ9655786.1"/>
    <property type="molecule type" value="Genomic_DNA"/>
</dbReference>
<evidence type="ECO:0000313" key="1">
    <source>
        <dbReference type="EMBL" id="KAJ9655786.1"/>
    </source>
</evidence>
<keyword evidence="2" id="KW-1185">Reference proteome</keyword>
<dbReference type="Proteomes" id="UP001172386">
    <property type="component" value="Unassembled WGS sequence"/>
</dbReference>
<name>A0ACC3A5R3_9EURO</name>
<accession>A0ACC3A5R3</accession>
<protein>
    <submittedName>
        <fullName evidence="1">Uncharacterized protein</fullName>
    </submittedName>
</protein>
<reference evidence="1" key="1">
    <citation type="submission" date="2022-10" db="EMBL/GenBank/DDBJ databases">
        <title>Culturing micro-colonial fungi from biological soil crusts in the Mojave desert and describing Neophaeococcomyces mojavensis, and introducing the new genera and species Taxawa tesnikishii.</title>
        <authorList>
            <person name="Kurbessoian T."/>
            <person name="Stajich J.E."/>
        </authorList>
    </citation>
    <scope>NUCLEOTIDE SEQUENCE</scope>
    <source>
        <strain evidence="1">JES_112</strain>
    </source>
</reference>
<sequence>MALTTAVAGLAAATLGAMYADAKFLIRHDLASGSLANVSTAAQKFIEERMKDNRMLIYHNFEYWASNAKTAENIFLVFEDRTYTYKQFFEQIGRVANWLIQEFDIQKHEIVAIDGGNSPEYLLLWFGLEAVGACPAFINCNLTKEPLIHSVKLCESRYVIADEDVRNLVDPCADQLASNNVRISYYNQSLFESFANSGKYATRPPKDRTTNFLPDDTCSLIYTSGTTGLPKGTIMLRGRELNTGRGVSLYLGLSQQSKYRSDRGPDMMYTCLPLYHGAAHGLCVTPSIHAGTTVVLSRKFSHRTFWPEVHASKANILQYVGELCRYLVNIPPRADALDRTHSLHMAWGNGMRPDVWEKFRQRFNIPVINELYAATDGLGGSFNYNAGPFGVNAIGKRGLIWHLLNNKNEKRIKMDVDTEEIARDPVTGFAIEVGLGEPGQVVHKLVDPSLKDTLFKGYYNNPAASGKRWEKDLFEKGDIWFKSGDMMRQEADGTVYFVDRLGDTFRWKSENVSTNEVADVFGRHPSIAETNVVGVQVPHADGRCGLAAVVLAEGVTEQNVDWAGLARHAIQTLPRYAVPIFVRVVKELDYTGTFKIQKGKLKAEGVDLDKIKNGPQSSDSIYWLPPGGTAYVPFAKKEWEELKGGRVKL</sequence>
<evidence type="ECO:0000313" key="2">
    <source>
        <dbReference type="Proteomes" id="UP001172386"/>
    </source>
</evidence>
<organism evidence="1 2">
    <name type="scientific">Neophaeococcomyces mojaviensis</name>
    <dbReference type="NCBI Taxonomy" id="3383035"/>
    <lineage>
        <taxon>Eukaryota</taxon>
        <taxon>Fungi</taxon>
        <taxon>Dikarya</taxon>
        <taxon>Ascomycota</taxon>
        <taxon>Pezizomycotina</taxon>
        <taxon>Eurotiomycetes</taxon>
        <taxon>Chaetothyriomycetidae</taxon>
        <taxon>Chaetothyriales</taxon>
        <taxon>Chaetothyriales incertae sedis</taxon>
        <taxon>Neophaeococcomyces</taxon>
    </lineage>
</organism>
<comment type="caution">
    <text evidence="1">The sequence shown here is derived from an EMBL/GenBank/DDBJ whole genome shotgun (WGS) entry which is preliminary data.</text>
</comment>
<gene>
    <name evidence="1" type="ORF">H2198_005406</name>
</gene>